<gene>
    <name evidence="3" type="primary">LOC104768113</name>
</gene>
<keyword evidence="2" id="KW-1185">Reference proteome</keyword>
<proteinExistence type="predicted"/>
<reference evidence="2" key="1">
    <citation type="journal article" date="2014" name="Nat. Commun.">
        <title>The emerging biofuel crop Camelina sativa retains a highly undifferentiated hexaploid genome structure.</title>
        <authorList>
            <person name="Kagale S."/>
            <person name="Koh C."/>
            <person name="Nixon J."/>
            <person name="Bollina V."/>
            <person name="Clarke W.E."/>
            <person name="Tuteja R."/>
            <person name="Spillane C."/>
            <person name="Robinson S.J."/>
            <person name="Links M.G."/>
            <person name="Clarke C."/>
            <person name="Higgins E.E."/>
            <person name="Huebert T."/>
            <person name="Sharpe A.G."/>
            <person name="Parkin I.A."/>
        </authorList>
    </citation>
    <scope>NUCLEOTIDE SEQUENCE [LARGE SCALE GENOMIC DNA]</scope>
    <source>
        <strain evidence="2">cv. DH55</strain>
    </source>
</reference>
<evidence type="ECO:0000313" key="3">
    <source>
        <dbReference type="RefSeq" id="XP_010490346.1"/>
    </source>
</evidence>
<name>A0ABM0XSF6_CAMSA</name>
<organism evidence="2 3">
    <name type="scientific">Camelina sativa</name>
    <name type="common">False flax</name>
    <name type="synonym">Myagrum sativum</name>
    <dbReference type="NCBI Taxonomy" id="90675"/>
    <lineage>
        <taxon>Eukaryota</taxon>
        <taxon>Viridiplantae</taxon>
        <taxon>Streptophyta</taxon>
        <taxon>Embryophyta</taxon>
        <taxon>Tracheophyta</taxon>
        <taxon>Spermatophyta</taxon>
        <taxon>Magnoliopsida</taxon>
        <taxon>eudicotyledons</taxon>
        <taxon>Gunneridae</taxon>
        <taxon>Pentapetalae</taxon>
        <taxon>rosids</taxon>
        <taxon>malvids</taxon>
        <taxon>Brassicales</taxon>
        <taxon>Brassicaceae</taxon>
        <taxon>Camelineae</taxon>
        <taxon>Camelina</taxon>
    </lineage>
</organism>
<sequence>MDFPSPNSTKFSDSWNWRSLLRLRGLAREFVRCNVGNGRDLQVLENAKVREVCASDGWIITNPRSDKALNLQIYLTTIQIPHDDQGMDSYDWVVQDHICEGFSSSRTWASVRPRAALVDWFHTVWYKGAIPKHAFNMWVTNLNRLPTKVRLAHWGLNINTTCDLCSSQLESRDHLMLHCDYALVLWEAVRVRLNLPQLSFTSWSDLILWTRTKNCRSPPTLRKLVTQSVIYAIWKQRNNLHHNQAQVLPYVLFKGIDREIRNVIIARRLNKRFEKLMSCWL</sequence>
<evidence type="ECO:0000259" key="1">
    <source>
        <dbReference type="Pfam" id="PF13966"/>
    </source>
</evidence>
<evidence type="ECO:0000313" key="2">
    <source>
        <dbReference type="Proteomes" id="UP000694864"/>
    </source>
</evidence>
<feature type="domain" description="Reverse transcriptase zinc-binding" evidence="1">
    <location>
        <begin position="102"/>
        <end position="186"/>
    </location>
</feature>
<reference evidence="3" key="2">
    <citation type="submission" date="2025-08" db="UniProtKB">
        <authorList>
            <consortium name="RefSeq"/>
        </authorList>
    </citation>
    <scope>IDENTIFICATION</scope>
    <source>
        <tissue evidence="3">Leaf</tissue>
    </source>
</reference>
<dbReference type="Pfam" id="PF13966">
    <property type="entry name" value="zf-RVT"/>
    <property type="match status" value="1"/>
</dbReference>
<dbReference type="GeneID" id="104768113"/>
<accession>A0ABM0XSF6</accession>
<dbReference type="Proteomes" id="UP000694864">
    <property type="component" value="Chromosome 19"/>
</dbReference>
<dbReference type="InterPro" id="IPR026960">
    <property type="entry name" value="RVT-Znf"/>
</dbReference>
<dbReference type="RefSeq" id="XP_010490346.1">
    <property type="nucleotide sequence ID" value="XM_010492044.1"/>
</dbReference>
<protein>
    <submittedName>
        <fullName evidence="3">Uncharacterized protein LOC104768113</fullName>
    </submittedName>
</protein>